<name>A0A4Y7SRC6_COPMI</name>
<dbReference type="Pfam" id="PF12937">
    <property type="entry name" value="F-box-like"/>
    <property type="match status" value="1"/>
</dbReference>
<keyword evidence="3" id="KW-1185">Reference proteome</keyword>
<dbReference type="Proteomes" id="UP000298030">
    <property type="component" value="Unassembled WGS sequence"/>
</dbReference>
<comment type="caution">
    <text evidence="2">The sequence shown here is derived from an EMBL/GenBank/DDBJ whole genome shotgun (WGS) entry which is preliminary data.</text>
</comment>
<dbReference type="OrthoDB" id="3145038at2759"/>
<dbReference type="AlphaFoldDB" id="A0A4Y7SRC6"/>
<evidence type="ECO:0000313" key="2">
    <source>
        <dbReference type="EMBL" id="TEB24261.1"/>
    </source>
</evidence>
<dbReference type="PROSITE" id="PS50181">
    <property type="entry name" value="FBOX"/>
    <property type="match status" value="1"/>
</dbReference>
<organism evidence="2 3">
    <name type="scientific">Coprinellus micaceus</name>
    <name type="common">Glistening ink-cap mushroom</name>
    <name type="synonym">Coprinus micaceus</name>
    <dbReference type="NCBI Taxonomy" id="71717"/>
    <lineage>
        <taxon>Eukaryota</taxon>
        <taxon>Fungi</taxon>
        <taxon>Dikarya</taxon>
        <taxon>Basidiomycota</taxon>
        <taxon>Agaricomycotina</taxon>
        <taxon>Agaricomycetes</taxon>
        <taxon>Agaricomycetidae</taxon>
        <taxon>Agaricales</taxon>
        <taxon>Agaricineae</taxon>
        <taxon>Psathyrellaceae</taxon>
        <taxon>Coprinellus</taxon>
    </lineage>
</organism>
<protein>
    <recommendedName>
        <fullName evidence="1">F-box domain-containing protein</fullName>
    </recommendedName>
</protein>
<dbReference type="EMBL" id="QPFP01000068">
    <property type="protein sequence ID" value="TEB24261.1"/>
    <property type="molecule type" value="Genomic_DNA"/>
</dbReference>
<evidence type="ECO:0000313" key="3">
    <source>
        <dbReference type="Proteomes" id="UP000298030"/>
    </source>
</evidence>
<dbReference type="InterPro" id="IPR001810">
    <property type="entry name" value="F-box_dom"/>
</dbReference>
<feature type="domain" description="F-box" evidence="1">
    <location>
        <begin position="7"/>
        <end position="54"/>
    </location>
</feature>
<accession>A0A4Y7SRC6</accession>
<dbReference type="InterPro" id="IPR036047">
    <property type="entry name" value="F-box-like_dom_sf"/>
</dbReference>
<reference evidence="2 3" key="1">
    <citation type="journal article" date="2019" name="Nat. Ecol. Evol.">
        <title>Megaphylogeny resolves global patterns of mushroom evolution.</title>
        <authorList>
            <person name="Varga T."/>
            <person name="Krizsan K."/>
            <person name="Foldi C."/>
            <person name="Dima B."/>
            <person name="Sanchez-Garcia M."/>
            <person name="Sanchez-Ramirez S."/>
            <person name="Szollosi G.J."/>
            <person name="Szarkandi J.G."/>
            <person name="Papp V."/>
            <person name="Albert L."/>
            <person name="Andreopoulos W."/>
            <person name="Angelini C."/>
            <person name="Antonin V."/>
            <person name="Barry K.W."/>
            <person name="Bougher N.L."/>
            <person name="Buchanan P."/>
            <person name="Buyck B."/>
            <person name="Bense V."/>
            <person name="Catcheside P."/>
            <person name="Chovatia M."/>
            <person name="Cooper J."/>
            <person name="Damon W."/>
            <person name="Desjardin D."/>
            <person name="Finy P."/>
            <person name="Geml J."/>
            <person name="Haridas S."/>
            <person name="Hughes K."/>
            <person name="Justo A."/>
            <person name="Karasinski D."/>
            <person name="Kautmanova I."/>
            <person name="Kiss B."/>
            <person name="Kocsube S."/>
            <person name="Kotiranta H."/>
            <person name="LaButti K.M."/>
            <person name="Lechner B.E."/>
            <person name="Liimatainen K."/>
            <person name="Lipzen A."/>
            <person name="Lukacs Z."/>
            <person name="Mihaltcheva S."/>
            <person name="Morgado L.N."/>
            <person name="Niskanen T."/>
            <person name="Noordeloos M.E."/>
            <person name="Ohm R.A."/>
            <person name="Ortiz-Santana B."/>
            <person name="Ovrebo C."/>
            <person name="Racz N."/>
            <person name="Riley R."/>
            <person name="Savchenko A."/>
            <person name="Shiryaev A."/>
            <person name="Soop K."/>
            <person name="Spirin V."/>
            <person name="Szebenyi C."/>
            <person name="Tomsovsky M."/>
            <person name="Tulloss R.E."/>
            <person name="Uehling J."/>
            <person name="Grigoriev I.V."/>
            <person name="Vagvolgyi C."/>
            <person name="Papp T."/>
            <person name="Martin F.M."/>
            <person name="Miettinen O."/>
            <person name="Hibbett D.S."/>
            <person name="Nagy L.G."/>
        </authorList>
    </citation>
    <scope>NUCLEOTIDE SEQUENCE [LARGE SCALE GENOMIC DNA]</scope>
    <source>
        <strain evidence="2 3">FP101781</strain>
    </source>
</reference>
<proteinExistence type="predicted"/>
<dbReference type="SUPFAM" id="SSF81383">
    <property type="entry name" value="F-box domain"/>
    <property type="match status" value="1"/>
</dbReference>
<dbReference type="Gene3D" id="1.20.1280.50">
    <property type="match status" value="1"/>
</dbReference>
<sequence>MTTMYAGSTFERLPPNILDVILEYLDPRTLLNVGQTSRTLIRAAQLNWGLWARVLRFQCIDNGIFLPTYPINGMPIPMLQRSAFRVAYLWDTAVKIQERSRERILRHTAFWVPVALEANPFHIITRVEVISGGRYLLGLSMKRLTLFDLTGPDVRFVWPNLFMVDDLNIPLTDDRQLSLESYWFSPEGSVLRVLVEVSPKDQFSNPWHMVYEIDVAQTHIKSKFKPLRSMILDGGLVDNRTTQESICGNMAAIYVHSQETMVLWDFINNKCATWKIRNMSQCAKVILDEGYVTQYTMDGVYKWPIPRLFDINSSQIHMSGLLVSNTPYHFPLPNPDVILNKIWYRSRPGRRDLLPDMAMIWSNKSLGETTTTVDAGGSFITVSLYRKDTTGFSSTRVCIPQAWVATRKAMAWSDDGDIELTGDKRQIYQVSLCPHSGRLAGIRVRMAPDGVHQIYELAIVDLLPPHIL</sequence>
<evidence type="ECO:0000259" key="1">
    <source>
        <dbReference type="PROSITE" id="PS50181"/>
    </source>
</evidence>
<gene>
    <name evidence="2" type="ORF">FA13DRAFT_1324207</name>
</gene>